<dbReference type="EMBL" id="JBHTOP010000003">
    <property type="protein sequence ID" value="MFD1670955.1"/>
    <property type="molecule type" value="Genomic_DNA"/>
</dbReference>
<keyword evidence="2" id="KW-1133">Transmembrane helix</keyword>
<dbReference type="RefSeq" id="WP_125714076.1">
    <property type="nucleotide sequence ID" value="NZ_JBHTOP010000003.1"/>
</dbReference>
<evidence type="ECO:0008006" key="5">
    <source>
        <dbReference type="Google" id="ProtNLM"/>
    </source>
</evidence>
<reference evidence="4" key="1">
    <citation type="journal article" date="2019" name="Int. J. Syst. Evol. Microbiol.">
        <title>The Global Catalogue of Microorganisms (GCM) 10K type strain sequencing project: providing services to taxonomists for standard genome sequencing and annotation.</title>
        <authorList>
            <consortium name="The Broad Institute Genomics Platform"/>
            <consortium name="The Broad Institute Genome Sequencing Center for Infectious Disease"/>
            <person name="Wu L."/>
            <person name="Ma J."/>
        </authorList>
    </citation>
    <scope>NUCLEOTIDE SEQUENCE [LARGE SCALE GENOMIC DNA]</scope>
    <source>
        <strain evidence="4">CCM 8896</strain>
    </source>
</reference>
<organism evidence="3 4">
    <name type="scientific">Agrilactobacillus yilanensis</name>
    <dbReference type="NCBI Taxonomy" id="2485997"/>
    <lineage>
        <taxon>Bacteria</taxon>
        <taxon>Bacillati</taxon>
        <taxon>Bacillota</taxon>
        <taxon>Bacilli</taxon>
        <taxon>Lactobacillales</taxon>
        <taxon>Lactobacillaceae</taxon>
        <taxon>Agrilactobacillus</taxon>
    </lineage>
</organism>
<comment type="caution">
    <text evidence="3">The sequence shown here is derived from an EMBL/GenBank/DDBJ whole genome shotgun (WGS) entry which is preliminary data.</text>
</comment>
<dbReference type="Proteomes" id="UP001597267">
    <property type="component" value="Unassembled WGS sequence"/>
</dbReference>
<proteinExistence type="predicted"/>
<gene>
    <name evidence="3" type="ORF">ACFQ5M_02455</name>
</gene>
<evidence type="ECO:0000256" key="1">
    <source>
        <dbReference type="SAM" id="MobiDB-lite"/>
    </source>
</evidence>
<accession>A0ABW4J659</accession>
<evidence type="ECO:0000313" key="3">
    <source>
        <dbReference type="EMBL" id="MFD1670955.1"/>
    </source>
</evidence>
<keyword evidence="4" id="KW-1185">Reference proteome</keyword>
<name>A0ABW4J659_9LACO</name>
<evidence type="ECO:0000256" key="2">
    <source>
        <dbReference type="SAM" id="Phobius"/>
    </source>
</evidence>
<evidence type="ECO:0000313" key="4">
    <source>
        <dbReference type="Proteomes" id="UP001597267"/>
    </source>
</evidence>
<sequence length="144" mass="16681">MKRKQIRTILVVVGFCIVVLIGIRYIPHHANRTHTSSHITQTTSASASTVKTKRPSLNSPVTDHDVVGVWINHHNKDIHQQITFTADYRWTENQHNVTNIYSGTWKIIGQDEIQLAPYGEKIQLYGRHYKQMNVLNYNHILNKQ</sequence>
<feature type="transmembrane region" description="Helical" evidence="2">
    <location>
        <begin position="7"/>
        <end position="26"/>
    </location>
</feature>
<keyword evidence="2" id="KW-0472">Membrane</keyword>
<protein>
    <recommendedName>
        <fullName evidence="5">DUF3642 domain-containing protein</fullName>
    </recommendedName>
</protein>
<keyword evidence="2" id="KW-0812">Transmembrane</keyword>
<feature type="region of interest" description="Disordered" evidence="1">
    <location>
        <begin position="33"/>
        <end position="57"/>
    </location>
</feature>
<feature type="compositionally biased region" description="Low complexity" evidence="1">
    <location>
        <begin position="33"/>
        <end position="49"/>
    </location>
</feature>